<dbReference type="Pfam" id="PF20434">
    <property type="entry name" value="BD-FAE"/>
    <property type="match status" value="1"/>
</dbReference>
<dbReference type="GO" id="GO:0004061">
    <property type="term" value="F:arylformamidase activity"/>
    <property type="evidence" value="ECO:0007669"/>
    <property type="project" value="UniProtKB-EC"/>
</dbReference>
<dbReference type="PANTHER" id="PTHR48081">
    <property type="entry name" value="AB HYDROLASE SUPERFAMILY PROTEIN C4A8.06C"/>
    <property type="match status" value="1"/>
</dbReference>
<evidence type="ECO:0000256" key="1">
    <source>
        <dbReference type="ARBA" id="ARBA00022801"/>
    </source>
</evidence>
<dbReference type="AlphaFoldDB" id="A0A7Y9LPX0"/>
<evidence type="ECO:0000259" key="2">
    <source>
        <dbReference type="Pfam" id="PF20434"/>
    </source>
</evidence>
<evidence type="ECO:0000313" key="4">
    <source>
        <dbReference type="Proteomes" id="UP000542125"/>
    </source>
</evidence>
<dbReference type="EC" id="3.5.1.9" evidence="3"/>
<organism evidence="3 4">
    <name type="scientific">Pigmentiphaga litoralis</name>
    <dbReference type="NCBI Taxonomy" id="516702"/>
    <lineage>
        <taxon>Bacteria</taxon>
        <taxon>Pseudomonadati</taxon>
        <taxon>Pseudomonadota</taxon>
        <taxon>Betaproteobacteria</taxon>
        <taxon>Burkholderiales</taxon>
        <taxon>Alcaligenaceae</taxon>
        <taxon>Pigmentiphaga</taxon>
    </lineage>
</organism>
<sequence>MSAYVFDRYTQEALDAQYNNQLACPGFRETLAQGTALSAAAAALPGARDVAWGTHPLERLDIYGPRRLGASGGAGALGGVGASGDVGTLRGEGAQGHAALSPGLPALLPVLLFVHGGAWLTQEKEDSAFGAQAFADQGCLWVALGFPDASDVPFADMVASVRRGIAWVHTHIAAHGGDPQRIVLAGHSSGTHLVSQALTHDWSAEGLGTQPFHGAVMVSGLTDLEPVRLSYRNTRLNLDAAHVRRYSLAHNTPAVRVPVVVAVAERDTDEFRRQARAMADRLREFNMLADFDVVPGRHHFDVILDLADPGSKLFRDTLALLMRNGAGGTGGDGGGSDATNRQP</sequence>
<dbReference type="Proteomes" id="UP000542125">
    <property type="component" value="Unassembled WGS sequence"/>
</dbReference>
<dbReference type="Gene3D" id="3.40.50.1820">
    <property type="entry name" value="alpha/beta hydrolase"/>
    <property type="match status" value="1"/>
</dbReference>
<dbReference type="PANTHER" id="PTHR48081:SF33">
    <property type="entry name" value="KYNURENINE FORMAMIDASE"/>
    <property type="match status" value="1"/>
</dbReference>
<feature type="domain" description="BD-FAE-like" evidence="2">
    <location>
        <begin position="108"/>
        <end position="196"/>
    </location>
</feature>
<accession>A0A7Y9LPX0</accession>
<keyword evidence="1 3" id="KW-0378">Hydrolase</keyword>
<dbReference type="SUPFAM" id="SSF53474">
    <property type="entry name" value="alpha/beta-Hydrolases"/>
    <property type="match status" value="1"/>
</dbReference>
<protein>
    <submittedName>
        <fullName evidence="3">Arylformamidase</fullName>
        <ecNumber evidence="3">3.5.1.9</ecNumber>
    </submittedName>
</protein>
<reference evidence="3 4" key="1">
    <citation type="submission" date="2020-07" db="EMBL/GenBank/DDBJ databases">
        <title>Genomic Encyclopedia of Type Strains, Phase IV (KMG-V): Genome sequencing to study the core and pangenomes of soil and plant-associated prokaryotes.</title>
        <authorList>
            <person name="Whitman W."/>
        </authorList>
    </citation>
    <scope>NUCLEOTIDE SEQUENCE [LARGE SCALE GENOMIC DNA]</scope>
    <source>
        <strain evidence="3 4">SAS40</strain>
    </source>
</reference>
<dbReference type="RefSeq" id="WP_179589090.1">
    <property type="nucleotide sequence ID" value="NZ_JACBYR010000002.1"/>
</dbReference>
<dbReference type="InterPro" id="IPR029058">
    <property type="entry name" value="AB_hydrolase_fold"/>
</dbReference>
<gene>
    <name evidence="3" type="ORF">FHW18_004387</name>
</gene>
<dbReference type="EMBL" id="JACBYR010000002">
    <property type="protein sequence ID" value="NYE85080.1"/>
    <property type="molecule type" value="Genomic_DNA"/>
</dbReference>
<keyword evidence="4" id="KW-1185">Reference proteome</keyword>
<evidence type="ECO:0000313" key="3">
    <source>
        <dbReference type="EMBL" id="NYE85080.1"/>
    </source>
</evidence>
<proteinExistence type="predicted"/>
<dbReference type="InterPro" id="IPR050300">
    <property type="entry name" value="GDXG_lipolytic_enzyme"/>
</dbReference>
<name>A0A7Y9LPX0_9BURK</name>
<dbReference type="InterPro" id="IPR049492">
    <property type="entry name" value="BD-FAE-like_dom"/>
</dbReference>
<comment type="caution">
    <text evidence="3">The sequence shown here is derived from an EMBL/GenBank/DDBJ whole genome shotgun (WGS) entry which is preliminary data.</text>
</comment>